<reference evidence="1 2" key="1">
    <citation type="journal article" date="2010" name="Stand. Genomic Sci.">
        <title>Complete genome sequence of Cellulomonas flavigena type strain (134).</title>
        <authorList>
            <person name="Abt B."/>
            <person name="Foster B."/>
            <person name="Lapidus A."/>
            <person name="Clum A."/>
            <person name="Sun H."/>
            <person name="Pukall R."/>
            <person name="Lucas S."/>
            <person name="Glavina Del Rio T."/>
            <person name="Nolan M."/>
            <person name="Tice H."/>
            <person name="Cheng J.F."/>
            <person name="Pitluck S."/>
            <person name="Liolios K."/>
            <person name="Ivanova N."/>
            <person name="Mavromatis K."/>
            <person name="Ovchinnikova G."/>
            <person name="Pati A."/>
            <person name="Goodwin L."/>
            <person name="Chen A."/>
            <person name="Palaniappan K."/>
            <person name="Land M."/>
            <person name="Hauser L."/>
            <person name="Chang Y.J."/>
            <person name="Jeffries C.D."/>
            <person name="Rohde M."/>
            <person name="Goker M."/>
            <person name="Woyke T."/>
            <person name="Bristow J."/>
            <person name="Eisen J.A."/>
            <person name="Markowitz V."/>
            <person name="Hugenholtz P."/>
            <person name="Kyrpides N.C."/>
            <person name="Klenk H.P."/>
        </authorList>
    </citation>
    <scope>NUCLEOTIDE SEQUENCE [LARGE SCALE GENOMIC DNA]</scope>
    <source>
        <strain evidence="2">ATCC 482 / DSM 20109 / BCRC 11376 / JCM 18109 / NBRC 3775 / NCIMB 8073 / NRS 134</strain>
    </source>
</reference>
<dbReference type="eggNOG" id="ENOG5032YJA">
    <property type="taxonomic scope" value="Bacteria"/>
</dbReference>
<dbReference type="OrthoDB" id="3268468at2"/>
<evidence type="ECO:0000313" key="2">
    <source>
        <dbReference type="Proteomes" id="UP000000849"/>
    </source>
</evidence>
<dbReference type="Proteomes" id="UP000000849">
    <property type="component" value="Chromosome"/>
</dbReference>
<organism evidence="1 2">
    <name type="scientific">Cellulomonas flavigena (strain ATCC 482 / DSM 20109 / BCRC 11376 / JCM 18109 / NBRC 3775 / NCIMB 8073 / NRS 134)</name>
    <dbReference type="NCBI Taxonomy" id="446466"/>
    <lineage>
        <taxon>Bacteria</taxon>
        <taxon>Bacillati</taxon>
        <taxon>Actinomycetota</taxon>
        <taxon>Actinomycetes</taxon>
        <taxon>Micrococcales</taxon>
        <taxon>Cellulomonadaceae</taxon>
        <taxon>Cellulomonas</taxon>
    </lineage>
</organism>
<dbReference type="KEGG" id="cfl:Cfla_2476"/>
<sequence>MEITIGVQHHPRELTLESDQPADEVVAAVQAAVEGRTSTLDLTDTRGRRVVVPAAALGYVEIGAETKGRVGFGQV</sequence>
<gene>
    <name evidence="1" type="ordered locus">Cfla_2476</name>
</gene>
<accession>D5UI19</accession>
<protein>
    <recommendedName>
        <fullName evidence="3">ATP-binding protein</fullName>
    </recommendedName>
</protein>
<evidence type="ECO:0008006" key="3">
    <source>
        <dbReference type="Google" id="ProtNLM"/>
    </source>
</evidence>
<dbReference type="HOGENOM" id="CLU_168842_2_1_11"/>
<dbReference type="AlphaFoldDB" id="D5UI19"/>
<name>D5UI19_CELFN</name>
<evidence type="ECO:0000313" key="1">
    <source>
        <dbReference type="EMBL" id="ADG75364.1"/>
    </source>
</evidence>
<proteinExistence type="predicted"/>
<dbReference type="RefSeq" id="WP_013117697.1">
    <property type="nucleotide sequence ID" value="NC_014151.1"/>
</dbReference>
<dbReference type="Pfam" id="PF11305">
    <property type="entry name" value="DUF3107"/>
    <property type="match status" value="1"/>
</dbReference>
<dbReference type="EMBL" id="CP001964">
    <property type="protein sequence ID" value="ADG75364.1"/>
    <property type="molecule type" value="Genomic_DNA"/>
</dbReference>
<dbReference type="InterPro" id="IPR021456">
    <property type="entry name" value="DUF3107"/>
</dbReference>
<keyword evidence="2" id="KW-1185">Reference proteome</keyword>
<dbReference type="STRING" id="446466.Cfla_2476"/>